<reference evidence="2" key="1">
    <citation type="submission" date="2017-06" db="EMBL/GenBank/DDBJ databases">
        <authorList>
            <person name="Zhao X."/>
        </authorList>
    </citation>
    <scope>NUCLEOTIDE SEQUENCE [LARGE SCALE GENOMIC DNA]</scope>
</reference>
<protein>
    <submittedName>
        <fullName evidence="1">Transglycosylase</fullName>
    </submittedName>
</protein>
<dbReference type="PROSITE" id="PS00018">
    <property type="entry name" value="EF_HAND_1"/>
    <property type="match status" value="1"/>
</dbReference>
<dbReference type="InterPro" id="IPR036366">
    <property type="entry name" value="PGBDSf"/>
</dbReference>
<dbReference type="InterPro" id="IPR018247">
    <property type="entry name" value="EF_Hand_1_Ca_BS"/>
</dbReference>
<sequence length="223" mass="24916">MMEFDRNTAKALQESLNAAGFNCGTPDGIWGKNSQAALEASYKQYDIAWSGNKNVNDEFVTKTKKIAKDLQQTDDGGWLMSCMAFETGRTFSPTIQNGAGAQYFGLVQFGSMAMQDIGVTKAQLLAMTAVQQLDCVYKYFKPYTGKLYDLTSCYMRILWPVGVTKPNSYVMWDKNIPSQAKAYEQNRGLDVDKDGKITRAEVGTTIWKIYGEGLLIKNRKKIA</sequence>
<dbReference type="EMBL" id="MF285618">
    <property type="protein sequence ID" value="ATA65600.1"/>
    <property type="molecule type" value="Genomic_DNA"/>
</dbReference>
<dbReference type="Proteomes" id="UP000223363">
    <property type="component" value="Segment"/>
</dbReference>
<proteinExistence type="predicted"/>
<dbReference type="Gene3D" id="1.10.101.10">
    <property type="entry name" value="PGBD-like superfamily/PGBD"/>
    <property type="match status" value="1"/>
</dbReference>
<evidence type="ECO:0000313" key="1">
    <source>
        <dbReference type="EMBL" id="ATA65600.1"/>
    </source>
</evidence>
<organism evidence="1 2">
    <name type="scientific">Serratia phage vB_SmaM_ 2050HW</name>
    <dbReference type="NCBI Taxonomy" id="2024252"/>
    <lineage>
        <taxon>Viruses</taxon>
        <taxon>Duplodnaviria</taxon>
        <taxon>Heunggongvirae</taxon>
        <taxon>Uroviricota</taxon>
        <taxon>Caudoviricetes</taxon>
        <taxon>Chimalliviridae</taxon>
        <taxon>Moabitevirus</taxon>
        <taxon>Moabitevirus mv2050HW</taxon>
    </lineage>
</organism>
<evidence type="ECO:0000313" key="2">
    <source>
        <dbReference type="Proteomes" id="UP000223363"/>
    </source>
</evidence>
<keyword evidence="2" id="KW-1185">Reference proteome</keyword>
<accession>A0A289ZW63</accession>
<name>A0A289ZW63_9CAUD</name>
<gene>
    <name evidence="1" type="ORF">2050HW_00265</name>
</gene>